<name>A0A1M4S583_9LACT</name>
<comment type="similarity">
    <text evidence="1">Belongs to the short-chain dehydrogenases/reductases (SDR) family.</text>
</comment>
<dbReference type="GO" id="GO:0016491">
    <property type="term" value="F:oxidoreductase activity"/>
    <property type="evidence" value="ECO:0007669"/>
    <property type="project" value="UniProtKB-KW"/>
</dbReference>
<keyword evidence="2" id="KW-0560">Oxidoreductase</keyword>
<dbReference type="InterPro" id="IPR050259">
    <property type="entry name" value="SDR"/>
</dbReference>
<protein>
    <submittedName>
        <fullName evidence="3">NAD(P)-dependent dehydrogenase, short-chain alcohol dehydrogenase family</fullName>
    </submittedName>
</protein>
<dbReference type="InterPro" id="IPR002347">
    <property type="entry name" value="SDR_fam"/>
</dbReference>
<gene>
    <name evidence="3" type="ORF">SAMN02745249_00030</name>
</gene>
<evidence type="ECO:0000313" key="3">
    <source>
        <dbReference type="EMBL" id="SHE27366.1"/>
    </source>
</evidence>
<evidence type="ECO:0000256" key="2">
    <source>
        <dbReference type="ARBA" id="ARBA00023002"/>
    </source>
</evidence>
<dbReference type="RefSeq" id="WP_073294358.1">
    <property type="nucleotide sequence ID" value="NZ_FQUF01000002.1"/>
</dbReference>
<dbReference type="OrthoDB" id="9804774at2"/>
<dbReference type="STRING" id="1121025.SAMN02745249_00030"/>
<dbReference type="Proteomes" id="UP000184128">
    <property type="component" value="Unassembled WGS sequence"/>
</dbReference>
<dbReference type="Pfam" id="PF13561">
    <property type="entry name" value="adh_short_C2"/>
    <property type="match status" value="1"/>
</dbReference>
<dbReference type="PRINTS" id="PR00081">
    <property type="entry name" value="GDHRDH"/>
</dbReference>
<dbReference type="FunFam" id="3.40.50.720:FF:000084">
    <property type="entry name" value="Short-chain dehydrogenase reductase"/>
    <property type="match status" value="1"/>
</dbReference>
<evidence type="ECO:0000256" key="1">
    <source>
        <dbReference type="ARBA" id="ARBA00006484"/>
    </source>
</evidence>
<dbReference type="SUPFAM" id="SSF51735">
    <property type="entry name" value="NAD(P)-binding Rossmann-fold domains"/>
    <property type="match status" value="1"/>
</dbReference>
<dbReference type="AlphaFoldDB" id="A0A1M4S583"/>
<dbReference type="GO" id="GO:0008206">
    <property type="term" value="P:bile acid metabolic process"/>
    <property type="evidence" value="ECO:0007669"/>
    <property type="project" value="UniProtKB-ARBA"/>
</dbReference>
<accession>A0A1M4S583</accession>
<evidence type="ECO:0000313" key="4">
    <source>
        <dbReference type="Proteomes" id="UP000184128"/>
    </source>
</evidence>
<reference evidence="3 4" key="1">
    <citation type="submission" date="2016-11" db="EMBL/GenBank/DDBJ databases">
        <authorList>
            <person name="Jaros S."/>
            <person name="Januszkiewicz K."/>
            <person name="Wedrychowicz H."/>
        </authorList>
    </citation>
    <scope>NUCLEOTIDE SEQUENCE [LARGE SCALE GENOMIC DNA]</scope>
    <source>
        <strain evidence="3 4">DSM 15692</strain>
    </source>
</reference>
<organism evidence="3 4">
    <name type="scientific">Atopostipes suicloacalis DSM 15692</name>
    <dbReference type="NCBI Taxonomy" id="1121025"/>
    <lineage>
        <taxon>Bacteria</taxon>
        <taxon>Bacillati</taxon>
        <taxon>Bacillota</taxon>
        <taxon>Bacilli</taxon>
        <taxon>Lactobacillales</taxon>
        <taxon>Carnobacteriaceae</taxon>
        <taxon>Atopostipes</taxon>
    </lineage>
</organism>
<sequence>MDLGIKGKIALITGAATGIGEATARQLLEEEAVVVLNDTNKEQLEETAQKLNEIERFSGRVYSYPADIVSQSDLKKMHDYITSEVGVIDILVQNAGISGEQGLFHELEDDVWLKTIQTDLLGPTRLVREFLSDLRTGGWGRLVFLSSENAVQPYEDELPYDAAKAAILAFSKGLSNTYAEEGLLINTVSPAFIKTEMTDELIEKEMKASDKSKEEVVENFLNEKKPFMAIKRRGRVEEVAAVITFLCSDKASFVNGANYRVDGGSVATIN</sequence>
<dbReference type="PANTHER" id="PTHR42879">
    <property type="entry name" value="3-OXOACYL-(ACYL-CARRIER-PROTEIN) REDUCTASE"/>
    <property type="match status" value="1"/>
</dbReference>
<dbReference type="PRINTS" id="PR00080">
    <property type="entry name" value="SDRFAMILY"/>
</dbReference>
<keyword evidence="4" id="KW-1185">Reference proteome</keyword>
<dbReference type="EMBL" id="FQUF01000002">
    <property type="protein sequence ID" value="SHE27366.1"/>
    <property type="molecule type" value="Genomic_DNA"/>
</dbReference>
<dbReference type="CDD" id="cd05233">
    <property type="entry name" value="SDR_c"/>
    <property type="match status" value="1"/>
</dbReference>
<proteinExistence type="inferred from homology"/>
<dbReference type="Gene3D" id="3.40.50.720">
    <property type="entry name" value="NAD(P)-binding Rossmann-like Domain"/>
    <property type="match status" value="1"/>
</dbReference>
<dbReference type="InterPro" id="IPR036291">
    <property type="entry name" value="NAD(P)-bd_dom_sf"/>
</dbReference>